<dbReference type="Pfam" id="PF01423">
    <property type="entry name" value="LSM"/>
    <property type="match status" value="1"/>
</dbReference>
<evidence type="ECO:0000313" key="12">
    <source>
        <dbReference type="Proteomes" id="UP001160483"/>
    </source>
</evidence>
<evidence type="ECO:0000256" key="3">
    <source>
        <dbReference type="ARBA" id="ARBA00022664"/>
    </source>
</evidence>
<evidence type="ECO:0000256" key="4">
    <source>
        <dbReference type="ARBA" id="ARBA00022728"/>
    </source>
</evidence>
<evidence type="ECO:0000256" key="6">
    <source>
        <dbReference type="ARBA" id="ARBA00023187"/>
    </source>
</evidence>
<dbReference type="EMBL" id="CAKKTJ010000321">
    <property type="protein sequence ID" value="CAH0479875.1"/>
    <property type="molecule type" value="Genomic_DNA"/>
</dbReference>
<keyword evidence="4 9" id="KW-0747">Spliceosome</keyword>
<dbReference type="PANTHER" id="PTHR13829:SF2">
    <property type="entry name" value="U6 SNRNA-ASSOCIATED SM-LIKE PROTEIN LSM2"/>
    <property type="match status" value="1"/>
</dbReference>
<dbReference type="SMART" id="SM00651">
    <property type="entry name" value="Sm"/>
    <property type="match status" value="1"/>
</dbReference>
<dbReference type="CDD" id="cd01725">
    <property type="entry name" value="LSm2"/>
    <property type="match status" value="1"/>
</dbReference>
<keyword evidence="3 9" id="KW-0507">mRNA processing</keyword>
<dbReference type="Gene3D" id="2.30.30.100">
    <property type="match status" value="1"/>
</dbReference>
<gene>
    <name evidence="11" type="ORF">PBS003_LOCUS6506</name>
</gene>
<keyword evidence="8 9" id="KW-0687">Ribonucleoprotein</keyword>
<evidence type="ECO:0000256" key="7">
    <source>
        <dbReference type="ARBA" id="ARBA00023242"/>
    </source>
</evidence>
<dbReference type="GO" id="GO:0000932">
    <property type="term" value="C:P-body"/>
    <property type="evidence" value="ECO:0007669"/>
    <property type="project" value="TreeGrafter"/>
</dbReference>
<evidence type="ECO:0000256" key="9">
    <source>
        <dbReference type="PIRNR" id="PIRNR016394"/>
    </source>
</evidence>
<dbReference type="GO" id="GO:0003723">
    <property type="term" value="F:RNA binding"/>
    <property type="evidence" value="ECO:0007669"/>
    <property type="project" value="UniProtKB-UniRule"/>
</dbReference>
<feature type="domain" description="Sm" evidence="10">
    <location>
        <begin position="2"/>
        <end position="77"/>
    </location>
</feature>
<organism evidence="11 12">
    <name type="scientific">Peronospora belbahrii</name>
    <dbReference type="NCBI Taxonomy" id="622444"/>
    <lineage>
        <taxon>Eukaryota</taxon>
        <taxon>Sar</taxon>
        <taxon>Stramenopiles</taxon>
        <taxon>Oomycota</taxon>
        <taxon>Peronosporomycetes</taxon>
        <taxon>Peronosporales</taxon>
        <taxon>Peronosporaceae</taxon>
        <taxon>Peronospora</taxon>
    </lineage>
</organism>
<dbReference type="GO" id="GO:0046540">
    <property type="term" value="C:U4/U6 x U5 tri-snRNP complex"/>
    <property type="evidence" value="ECO:0007669"/>
    <property type="project" value="TreeGrafter"/>
</dbReference>
<dbReference type="PANTHER" id="PTHR13829">
    <property type="entry name" value="SNRNP CORE PROTEIN FAMILY MEMBER"/>
    <property type="match status" value="1"/>
</dbReference>
<accession>A0AAU9L363</accession>
<evidence type="ECO:0000256" key="5">
    <source>
        <dbReference type="ARBA" id="ARBA00022884"/>
    </source>
</evidence>
<evidence type="ECO:0000256" key="8">
    <source>
        <dbReference type="ARBA" id="ARBA00023274"/>
    </source>
</evidence>
<dbReference type="GO" id="GO:0071011">
    <property type="term" value="C:precatalytic spliceosome"/>
    <property type="evidence" value="ECO:0007669"/>
    <property type="project" value="TreeGrafter"/>
</dbReference>
<evidence type="ECO:0000256" key="2">
    <source>
        <dbReference type="ARBA" id="ARBA00006850"/>
    </source>
</evidence>
<keyword evidence="7 9" id="KW-0539">Nucleus</keyword>
<dbReference type="PROSITE" id="PS52002">
    <property type="entry name" value="SM"/>
    <property type="match status" value="1"/>
</dbReference>
<comment type="similarity">
    <text evidence="2 9">Belongs to the snRNP Sm proteins family.</text>
</comment>
<dbReference type="InterPro" id="IPR001163">
    <property type="entry name" value="Sm_dom_euk/arc"/>
</dbReference>
<dbReference type="GO" id="GO:0005688">
    <property type="term" value="C:U6 snRNP"/>
    <property type="evidence" value="ECO:0007669"/>
    <property type="project" value="TreeGrafter"/>
</dbReference>
<dbReference type="InterPro" id="IPR010920">
    <property type="entry name" value="LSM_dom_sf"/>
</dbReference>
<sequence length="97" mass="10903">MIFYSFFKTLVGKEVAVELKNDVALMGVLDSVDQQYLNIKLLNVSVVEGDKFPQLMNMNNCFIRGSSIRYVQIPAAEVDTELLQDAARREATANKQS</sequence>
<evidence type="ECO:0000256" key="1">
    <source>
        <dbReference type="ARBA" id="ARBA00004123"/>
    </source>
</evidence>
<dbReference type="SUPFAM" id="SSF50182">
    <property type="entry name" value="Sm-like ribonucleoproteins"/>
    <property type="match status" value="1"/>
</dbReference>
<protein>
    <recommendedName>
        <fullName evidence="9">U6 snRNA-associated Sm-like protein LSm2</fullName>
    </recommendedName>
</protein>
<proteinExistence type="inferred from homology"/>
<dbReference type="GO" id="GO:1990726">
    <property type="term" value="C:Lsm1-7-Pat1 complex"/>
    <property type="evidence" value="ECO:0007669"/>
    <property type="project" value="TreeGrafter"/>
</dbReference>
<comment type="function">
    <text evidence="9">Binds specifically to the 3'-terminal U-tract of U6 snRNA.</text>
</comment>
<evidence type="ECO:0000313" key="11">
    <source>
        <dbReference type="EMBL" id="CAH0479875.1"/>
    </source>
</evidence>
<comment type="caution">
    <text evidence="11">The sequence shown here is derived from an EMBL/GenBank/DDBJ whole genome shotgun (WGS) entry which is preliminary data.</text>
</comment>
<keyword evidence="5 9" id="KW-0694">RNA-binding</keyword>
<dbReference type="GO" id="GO:0071013">
    <property type="term" value="C:catalytic step 2 spliceosome"/>
    <property type="evidence" value="ECO:0007669"/>
    <property type="project" value="TreeGrafter"/>
</dbReference>
<reference evidence="11" key="1">
    <citation type="submission" date="2021-11" db="EMBL/GenBank/DDBJ databases">
        <authorList>
            <person name="Islam A."/>
            <person name="Islam S."/>
            <person name="Flora M.S."/>
            <person name="Rahman M."/>
            <person name="Ziaur R.M."/>
            <person name="Epstein J.H."/>
            <person name="Hassan M."/>
            <person name="Klassen M."/>
            <person name="Woodard K."/>
            <person name="Webb A."/>
            <person name="Webby R.J."/>
            <person name="El Zowalaty M.E."/>
        </authorList>
    </citation>
    <scope>NUCLEOTIDE SEQUENCE</scope>
    <source>
        <strain evidence="11">Pbs3</strain>
    </source>
</reference>
<dbReference type="Proteomes" id="UP001160483">
    <property type="component" value="Unassembled WGS sequence"/>
</dbReference>
<dbReference type="FunFam" id="2.30.30.100:FF:000009">
    <property type="entry name" value="U6 snRNA-associated Sm-like protein LSm2"/>
    <property type="match status" value="1"/>
</dbReference>
<keyword evidence="6 9" id="KW-0508">mRNA splicing</keyword>
<name>A0AAU9L363_9STRA</name>
<comment type="subcellular location">
    <subcellularLocation>
        <location evidence="1">Nucleus</location>
    </subcellularLocation>
</comment>
<dbReference type="GO" id="GO:0000398">
    <property type="term" value="P:mRNA splicing, via spliceosome"/>
    <property type="evidence" value="ECO:0007669"/>
    <property type="project" value="UniProtKB-UniRule"/>
</dbReference>
<dbReference type="InterPro" id="IPR016654">
    <property type="entry name" value="U6_snRNA_Lsm2"/>
</dbReference>
<evidence type="ECO:0000259" key="10">
    <source>
        <dbReference type="PROSITE" id="PS52002"/>
    </source>
</evidence>
<dbReference type="InterPro" id="IPR047575">
    <property type="entry name" value="Sm"/>
</dbReference>
<dbReference type="AlphaFoldDB" id="A0AAU9L363"/>
<dbReference type="PIRSF" id="PIRSF016394">
    <property type="entry name" value="U6_snRNA_Lsm2"/>
    <property type="match status" value="1"/>
</dbReference>